<dbReference type="NCBIfam" id="TIGR00006">
    <property type="entry name" value="16S rRNA (cytosine(1402)-N(4))-methyltransferase RsmH"/>
    <property type="match status" value="1"/>
</dbReference>
<reference evidence="7 8" key="1">
    <citation type="submission" date="2021-03" db="EMBL/GenBank/DDBJ databases">
        <title>Genomic Encyclopedia of Type Strains, Phase IV (KMG-IV): sequencing the most valuable type-strain genomes for metagenomic binning, comparative biology and taxonomic classification.</title>
        <authorList>
            <person name="Goeker M."/>
        </authorList>
    </citation>
    <scope>NUCLEOTIDE SEQUENCE [LARGE SCALE GENOMIC DNA]</scope>
    <source>
        <strain evidence="7 8">DSM 27563</strain>
    </source>
</reference>
<dbReference type="GO" id="GO:0008168">
    <property type="term" value="F:methyltransferase activity"/>
    <property type="evidence" value="ECO:0007669"/>
    <property type="project" value="UniProtKB-KW"/>
</dbReference>
<feature type="binding site" evidence="6">
    <location>
        <position position="101"/>
    </location>
    <ligand>
        <name>S-adenosyl-L-methionine</name>
        <dbReference type="ChEBI" id="CHEBI:59789"/>
    </ligand>
</feature>
<dbReference type="HAMAP" id="MF_01007">
    <property type="entry name" value="16SrRNA_methyltr_H"/>
    <property type="match status" value="1"/>
</dbReference>
<dbReference type="Gene3D" id="1.10.150.170">
    <property type="entry name" value="Putative methyltransferase TM0872, insert domain"/>
    <property type="match status" value="1"/>
</dbReference>
<dbReference type="PIRSF" id="PIRSF004486">
    <property type="entry name" value="MraW"/>
    <property type="match status" value="1"/>
</dbReference>
<dbReference type="InterPro" id="IPR002903">
    <property type="entry name" value="RsmH"/>
</dbReference>
<evidence type="ECO:0000256" key="5">
    <source>
        <dbReference type="ARBA" id="ARBA00022691"/>
    </source>
</evidence>
<sequence>MEFYHKSVLFDETIDGLNIRDGKVYLDGTIGGAGHSSEILRRLNGTGLLIGIDQDDNALEKSEKVLSEINNNFKLFKSNYRDFDEILDKLKIDKVDGILLDLGVSSHQFDEGERGFSYNFDARLDMRMDTSKDFSAWDIVNGYSKDDLTNIMKKYSEEKWASRIAEFIVKEREIKPIDTTFELVEVIKKAIPASARRKKGHPAKKTFQALRIETNNELGVLENTLGKMIDRLNPGGRIAIISFHSLEDRIVKETFKYYFKDCICPDNAPICICDKKREINIITRKPVTATEEELKDNNRAHSAKLRVAEKL</sequence>
<gene>
    <name evidence="6" type="primary">rsmH</name>
    <name evidence="7" type="ORF">J2Z71_001374</name>
</gene>
<dbReference type="InterPro" id="IPR023397">
    <property type="entry name" value="SAM-dep_MeTrfase_MraW_recog"/>
</dbReference>
<evidence type="ECO:0000313" key="7">
    <source>
        <dbReference type="EMBL" id="MBP2025825.1"/>
    </source>
</evidence>
<comment type="similarity">
    <text evidence="1 6">Belongs to the methyltransferase superfamily. RsmH family.</text>
</comment>
<dbReference type="InterPro" id="IPR029063">
    <property type="entry name" value="SAM-dependent_MTases_sf"/>
</dbReference>
<dbReference type="RefSeq" id="WP_210061379.1">
    <property type="nucleotide sequence ID" value="NZ_JAGGLJ010000013.1"/>
</dbReference>
<dbReference type="SUPFAM" id="SSF53335">
    <property type="entry name" value="S-adenosyl-L-methionine-dependent methyltransferases"/>
    <property type="match status" value="1"/>
</dbReference>
<keyword evidence="3 6" id="KW-0489">Methyltransferase</keyword>
<comment type="caution">
    <text evidence="7">The sequence shown here is derived from an EMBL/GenBank/DDBJ whole genome shotgun (WGS) entry which is preliminary data.</text>
</comment>
<keyword evidence="4 6" id="KW-0808">Transferase</keyword>
<proteinExistence type="inferred from homology"/>
<evidence type="ECO:0000256" key="6">
    <source>
        <dbReference type="HAMAP-Rule" id="MF_01007"/>
    </source>
</evidence>
<keyword evidence="2 6" id="KW-0698">rRNA processing</keyword>
<dbReference type="EMBL" id="JAGGLJ010000013">
    <property type="protein sequence ID" value="MBP2025825.1"/>
    <property type="molecule type" value="Genomic_DNA"/>
</dbReference>
<feature type="binding site" evidence="6">
    <location>
        <position position="53"/>
    </location>
    <ligand>
        <name>S-adenosyl-L-methionine</name>
        <dbReference type="ChEBI" id="CHEBI:59789"/>
    </ligand>
</feature>
<organism evidence="7 8">
    <name type="scientific">Peptoniphilus stercorisuis</name>
    <dbReference type="NCBI Taxonomy" id="1436965"/>
    <lineage>
        <taxon>Bacteria</taxon>
        <taxon>Bacillati</taxon>
        <taxon>Bacillota</taxon>
        <taxon>Tissierellia</taxon>
        <taxon>Tissierellales</taxon>
        <taxon>Peptoniphilaceae</taxon>
        <taxon>Peptoniphilus</taxon>
    </lineage>
</organism>
<dbReference type="SUPFAM" id="SSF81799">
    <property type="entry name" value="Putative methyltransferase TM0872, insert domain"/>
    <property type="match status" value="1"/>
</dbReference>
<name>A0ABS4KDJ1_9FIRM</name>
<evidence type="ECO:0000256" key="1">
    <source>
        <dbReference type="ARBA" id="ARBA00010396"/>
    </source>
</evidence>
<dbReference type="GO" id="GO:0032259">
    <property type="term" value="P:methylation"/>
    <property type="evidence" value="ECO:0007669"/>
    <property type="project" value="UniProtKB-KW"/>
</dbReference>
<dbReference type="PANTHER" id="PTHR11265">
    <property type="entry name" value="S-ADENOSYL-METHYLTRANSFERASE MRAW"/>
    <property type="match status" value="1"/>
</dbReference>
<dbReference type="Gene3D" id="3.40.50.150">
    <property type="entry name" value="Vaccinia Virus protein VP39"/>
    <property type="match status" value="1"/>
</dbReference>
<dbReference type="Proteomes" id="UP001519306">
    <property type="component" value="Unassembled WGS sequence"/>
</dbReference>
<keyword evidence="6" id="KW-0963">Cytoplasm</keyword>
<dbReference type="PANTHER" id="PTHR11265:SF0">
    <property type="entry name" value="12S RRNA N4-METHYLCYTIDINE METHYLTRANSFERASE"/>
    <property type="match status" value="1"/>
</dbReference>
<evidence type="ECO:0000256" key="4">
    <source>
        <dbReference type="ARBA" id="ARBA00022679"/>
    </source>
</evidence>
<protein>
    <recommendedName>
        <fullName evidence="6">Ribosomal RNA small subunit methyltransferase H</fullName>
        <ecNumber evidence="6">2.1.1.199</ecNumber>
    </recommendedName>
    <alternativeName>
        <fullName evidence="6">16S rRNA m(4)C1402 methyltransferase</fullName>
    </alternativeName>
    <alternativeName>
        <fullName evidence="6">rRNA (cytosine-N(4)-)-methyltransferase RsmH</fullName>
    </alternativeName>
</protein>
<feature type="binding site" evidence="6">
    <location>
        <position position="80"/>
    </location>
    <ligand>
        <name>S-adenosyl-L-methionine</name>
        <dbReference type="ChEBI" id="CHEBI:59789"/>
    </ligand>
</feature>
<comment type="function">
    <text evidence="6">Specifically methylates the N4 position of cytidine in position 1402 (C1402) of 16S rRNA.</text>
</comment>
<keyword evidence="8" id="KW-1185">Reference proteome</keyword>
<evidence type="ECO:0000256" key="2">
    <source>
        <dbReference type="ARBA" id="ARBA00022552"/>
    </source>
</evidence>
<evidence type="ECO:0000256" key="3">
    <source>
        <dbReference type="ARBA" id="ARBA00022603"/>
    </source>
</evidence>
<feature type="binding site" evidence="6">
    <location>
        <position position="108"/>
    </location>
    <ligand>
        <name>S-adenosyl-L-methionine</name>
        <dbReference type="ChEBI" id="CHEBI:59789"/>
    </ligand>
</feature>
<comment type="subcellular location">
    <subcellularLocation>
        <location evidence="6">Cytoplasm</location>
    </subcellularLocation>
</comment>
<evidence type="ECO:0000313" key="8">
    <source>
        <dbReference type="Proteomes" id="UP001519306"/>
    </source>
</evidence>
<dbReference type="Pfam" id="PF01795">
    <property type="entry name" value="Methyltransf_5"/>
    <property type="match status" value="1"/>
</dbReference>
<dbReference type="EC" id="2.1.1.199" evidence="6"/>
<accession>A0ABS4KDJ1</accession>
<keyword evidence="5 6" id="KW-0949">S-adenosyl-L-methionine</keyword>
<comment type="catalytic activity">
    <reaction evidence="6">
        <text>cytidine(1402) in 16S rRNA + S-adenosyl-L-methionine = N(4)-methylcytidine(1402) in 16S rRNA + S-adenosyl-L-homocysteine + H(+)</text>
        <dbReference type="Rhea" id="RHEA:42928"/>
        <dbReference type="Rhea" id="RHEA-COMP:10286"/>
        <dbReference type="Rhea" id="RHEA-COMP:10287"/>
        <dbReference type="ChEBI" id="CHEBI:15378"/>
        <dbReference type="ChEBI" id="CHEBI:57856"/>
        <dbReference type="ChEBI" id="CHEBI:59789"/>
        <dbReference type="ChEBI" id="CHEBI:74506"/>
        <dbReference type="ChEBI" id="CHEBI:82748"/>
        <dbReference type="EC" id="2.1.1.199"/>
    </reaction>
</comment>
<feature type="binding site" evidence="6">
    <location>
        <begin position="33"/>
        <end position="35"/>
    </location>
    <ligand>
        <name>S-adenosyl-L-methionine</name>
        <dbReference type="ChEBI" id="CHEBI:59789"/>
    </ligand>
</feature>